<dbReference type="PROSITE" id="PS50817">
    <property type="entry name" value="INTEIN_N_TER"/>
    <property type="match status" value="1"/>
</dbReference>
<dbReference type="Proteomes" id="UP000193834">
    <property type="component" value="Unassembled WGS sequence"/>
</dbReference>
<dbReference type="STRING" id="1852522.SAMN06295960_3027"/>
<dbReference type="Gene3D" id="2.180.10.10">
    <property type="entry name" value="RHS repeat-associated core"/>
    <property type="match status" value="1"/>
</dbReference>
<dbReference type="PANTHER" id="PTHR32305:SF15">
    <property type="entry name" value="PROTEIN RHSA-RELATED"/>
    <property type="match status" value="1"/>
</dbReference>
<evidence type="ECO:0000259" key="1">
    <source>
        <dbReference type="SMART" id="SM00306"/>
    </source>
</evidence>
<proteinExistence type="predicted"/>
<evidence type="ECO:0000313" key="3">
    <source>
        <dbReference type="Proteomes" id="UP000193834"/>
    </source>
</evidence>
<reference evidence="2 3" key="1">
    <citation type="submission" date="2017-04" db="EMBL/GenBank/DDBJ databases">
        <authorList>
            <person name="Afonso C.L."/>
            <person name="Miller P.J."/>
            <person name="Scott M.A."/>
            <person name="Spackman E."/>
            <person name="Goraichik I."/>
            <person name="Dimitrov K.M."/>
            <person name="Suarez D.L."/>
            <person name="Swayne D.E."/>
        </authorList>
    </citation>
    <scope>NUCLEOTIDE SEQUENCE [LARGE SCALE GENOMIC DNA]</scope>
    <source>
        <strain evidence="2 3">11</strain>
    </source>
</reference>
<dbReference type="GO" id="GO:0016539">
    <property type="term" value="P:intein-mediated protein splicing"/>
    <property type="evidence" value="ECO:0007669"/>
    <property type="project" value="InterPro"/>
</dbReference>
<evidence type="ECO:0000313" key="2">
    <source>
        <dbReference type="EMBL" id="SMG49161.1"/>
    </source>
</evidence>
<dbReference type="SMART" id="SM00306">
    <property type="entry name" value="HintN"/>
    <property type="match status" value="1"/>
</dbReference>
<dbReference type="InterPro" id="IPR006141">
    <property type="entry name" value="Intein_N"/>
</dbReference>
<dbReference type="SUPFAM" id="SSF51294">
    <property type="entry name" value="Hedgehog/intein (Hint) domain"/>
    <property type="match status" value="1"/>
</dbReference>
<dbReference type="InterPro" id="IPR003587">
    <property type="entry name" value="Hint_dom_N"/>
</dbReference>
<organism evidence="2 3">
    <name type="scientific">Paenibacillus aquistagni</name>
    <dbReference type="NCBI Taxonomy" id="1852522"/>
    <lineage>
        <taxon>Bacteria</taxon>
        <taxon>Bacillati</taxon>
        <taxon>Bacillota</taxon>
        <taxon>Bacilli</taxon>
        <taxon>Bacillales</taxon>
        <taxon>Paenibacillaceae</taxon>
        <taxon>Paenibacillus</taxon>
    </lineage>
</organism>
<dbReference type="NCBIfam" id="TIGR03696">
    <property type="entry name" value="Rhs_assc_core"/>
    <property type="match status" value="1"/>
</dbReference>
<dbReference type="InterPro" id="IPR006530">
    <property type="entry name" value="YD"/>
</dbReference>
<dbReference type="InterPro" id="IPR036844">
    <property type="entry name" value="Hint_dom_sf"/>
</dbReference>
<name>A0A1X7L5M5_9BACL</name>
<sequence length="657" mass="75201">MQSRATTAIDRVTFQYQQNSLLKGYTFGTGLQMSMGYNGYDLSQVNMKYAGQSLQEYQYRYDNNKNLTTIIEPEGNAQFTYDELSRIQTEDSNDKTERYLYDENGNRAQTGTSKIFGMVDAAYTFDSLNQLTQVAGEGKTVTYAYNGYGLLYERVEGDIKNRYYYDEYGRLIAESEGTLKASPQLTYVYVYDLEGRLLARQDKKSGQMQYYQLNGHQDVVGITDSAGEVLNRYSYDIWGGPEVEEEKVPNVLRYSGEYWDHTTGLQYLRARWYDPSLGRFVSEDAYEGQINNPLTQNLYTYTANNPLKYTDPSGHCFTDWLGKKYCTAAWDWTKKEAKKTWNDLKTIHSSWYTAVDYWSLGSLSQIREYYEISQKNPYSFEQFLAAGLIIVDITPQGKTAKLTKKGSGFINKAVKVGCNCFTAGTKVLTEEGEKNIEDIEVGDMVLAKDENNPNGELAYKEVTNLYRNQRDDIIKLYVDDQIFETTDNHPFWVEGKGWIFAYELQEGDKLQKAYGSNLTIDKVEFIKLDELVTVYNFTVADYHTYYVTDIGIWVHNTNCMFGAKGVRTTSKTIWKENGSKARIDVENPNPGQRPGQIHYQDANNKKYLFDPQKGAFVNSNGSLAPKSVNKMLKDSNFVKKLNVGLTQYLGESPYVPK</sequence>
<dbReference type="Gene3D" id="2.170.16.10">
    <property type="entry name" value="Hedgehog/Intein (Hint) domain"/>
    <property type="match status" value="1"/>
</dbReference>
<dbReference type="Pfam" id="PF07591">
    <property type="entry name" value="PT-HINT"/>
    <property type="match status" value="1"/>
</dbReference>
<dbReference type="AlphaFoldDB" id="A0A1X7L5M5"/>
<dbReference type="InterPro" id="IPR050708">
    <property type="entry name" value="T6SS_VgrG/RHS"/>
</dbReference>
<accession>A0A1X7L5M5</accession>
<dbReference type="NCBIfam" id="TIGR01643">
    <property type="entry name" value="YD_repeat_2x"/>
    <property type="match status" value="1"/>
</dbReference>
<dbReference type="InterPro" id="IPR022385">
    <property type="entry name" value="Rhs_assc_core"/>
</dbReference>
<gene>
    <name evidence="2" type="ORF">SAMN06295960_3027</name>
</gene>
<dbReference type="CDD" id="cd00081">
    <property type="entry name" value="Hint"/>
    <property type="match status" value="1"/>
</dbReference>
<dbReference type="EMBL" id="FXAZ01000004">
    <property type="protein sequence ID" value="SMG49161.1"/>
    <property type="molecule type" value="Genomic_DNA"/>
</dbReference>
<protein>
    <submittedName>
        <fullName evidence="2">Intein N-terminal splicing region/RHS repeat-associated core domain-containing protein</fullName>
    </submittedName>
</protein>
<dbReference type="PANTHER" id="PTHR32305">
    <property type="match status" value="1"/>
</dbReference>
<keyword evidence="3" id="KW-1185">Reference proteome</keyword>
<feature type="domain" description="Hint" evidence="1">
    <location>
        <begin position="418"/>
        <end position="514"/>
    </location>
</feature>